<dbReference type="InterPro" id="IPR036134">
    <property type="entry name" value="Crypto/Photolyase_FAD-like_sf"/>
</dbReference>
<keyword evidence="9" id="KW-0456">Lyase</keyword>
<comment type="cofactor">
    <cofactor evidence="1">
        <name>(6R)-5,10-methylene-5,6,7,8-tetrahydrofolate</name>
        <dbReference type="ChEBI" id="CHEBI:15636"/>
    </cofactor>
</comment>
<dbReference type="InterPro" id="IPR018394">
    <property type="entry name" value="DNA_photolyase_1_CS_C"/>
</dbReference>
<dbReference type="PROSITE" id="PS00394">
    <property type="entry name" value="DNA_PHOTOLYASES_1_1"/>
    <property type="match status" value="1"/>
</dbReference>
<keyword evidence="3 5" id="KW-0274">FAD</keyword>
<dbReference type="OrthoDB" id="9772484at2"/>
<feature type="site" description="Electron transfer via tryptophanyl radical" evidence="6">
    <location>
        <position position="306"/>
    </location>
</feature>
<dbReference type="InterPro" id="IPR036155">
    <property type="entry name" value="Crypto/Photolyase_N_sf"/>
</dbReference>
<evidence type="ECO:0000256" key="5">
    <source>
        <dbReference type="PIRSR" id="PIRSR602081-1"/>
    </source>
</evidence>
<evidence type="ECO:0000256" key="4">
    <source>
        <dbReference type="ARBA" id="ARBA00022991"/>
    </source>
</evidence>
<dbReference type="PANTHER" id="PTHR11455">
    <property type="entry name" value="CRYPTOCHROME"/>
    <property type="match status" value="1"/>
</dbReference>
<feature type="domain" description="Photolyase/cryptochrome alpha/beta" evidence="8">
    <location>
        <begin position="6"/>
        <end position="132"/>
    </location>
</feature>
<dbReference type="Gene3D" id="1.25.40.80">
    <property type="match status" value="1"/>
</dbReference>
<dbReference type="GO" id="GO:0009416">
    <property type="term" value="P:response to light stimulus"/>
    <property type="evidence" value="ECO:0007669"/>
    <property type="project" value="TreeGrafter"/>
</dbReference>
<dbReference type="AlphaFoldDB" id="A0A238JDP8"/>
<dbReference type="GO" id="GO:0006139">
    <property type="term" value="P:nucleobase-containing compound metabolic process"/>
    <property type="evidence" value="ECO:0007669"/>
    <property type="project" value="UniProtKB-ARBA"/>
</dbReference>
<proteinExistence type="inferred from homology"/>
<sequence length="479" mass="53846">MTNLEPPVIVWFRRDLRLRDHAALTAAAQTGRPVIPVFIFDEVFETLGAASNWRFDQALATFGSSLKKVGSRLILRKGPALTVLQELLAETGATTVYWQRAYDPDRVARDTGVKAALKARGVEAKSFAGALLHEPWTVQTGQGGDYKVYSAFRRAVWHRLIAGELLDVPKLRAPNTWPASAALASWSLAKSMNRGAQVLAQHNSVGEANALAKLDDFTTNRISRYQAERDLPASDACSGLSPFLTWGEISIARCWAAGQKAAHQGQDGADKFLSELLWRDFAAYLMWHHKKLATVEWRAEWQSFPWLKNADHPHFQAWIRGRTGVPLVDAGMRELYVTGQMHNRVRMIVASYLTKHLQMDWRLGMDWFADCLTDWDPASNAMGWQWVAGCGPDASPYFRVFNPETQRQKFDPQEHYINRWLAEGRSTPEPSALSYFEAVPRTWQISADADYPAPIVGLSEGRAGALGRYETWKDSREGQ</sequence>
<dbReference type="GO" id="GO:0006950">
    <property type="term" value="P:response to stress"/>
    <property type="evidence" value="ECO:0007669"/>
    <property type="project" value="UniProtKB-ARBA"/>
</dbReference>
<dbReference type="InterPro" id="IPR006050">
    <property type="entry name" value="DNA_photolyase_N"/>
</dbReference>
<comment type="cofactor">
    <cofactor evidence="5">
        <name>FAD</name>
        <dbReference type="ChEBI" id="CHEBI:57692"/>
    </cofactor>
    <text evidence="5">Binds 1 FAD per subunit.</text>
</comment>
<feature type="binding site" evidence="5">
    <location>
        <position position="225"/>
    </location>
    <ligand>
        <name>FAD</name>
        <dbReference type="ChEBI" id="CHEBI:57692"/>
    </ligand>
</feature>
<evidence type="ECO:0000256" key="2">
    <source>
        <dbReference type="ARBA" id="ARBA00022630"/>
    </source>
</evidence>
<feature type="binding site" evidence="5">
    <location>
        <begin position="374"/>
        <end position="376"/>
    </location>
    <ligand>
        <name>FAD</name>
        <dbReference type="ChEBI" id="CHEBI:57692"/>
    </ligand>
</feature>
<comment type="similarity">
    <text evidence="7">Belongs to the DNA photolyase family.</text>
</comment>
<feature type="binding site" evidence="5">
    <location>
        <position position="272"/>
    </location>
    <ligand>
        <name>FAD</name>
        <dbReference type="ChEBI" id="CHEBI:57692"/>
    </ligand>
</feature>
<dbReference type="SUPFAM" id="SSF48173">
    <property type="entry name" value="Cryptochrome/photolyase FAD-binding domain"/>
    <property type="match status" value="1"/>
</dbReference>
<dbReference type="EMBL" id="FXXP01000002">
    <property type="protein sequence ID" value="SMX28810.1"/>
    <property type="molecule type" value="Genomic_DNA"/>
</dbReference>
<dbReference type="SUPFAM" id="SSF52425">
    <property type="entry name" value="Cryptochrome/photolyase, N-terminal domain"/>
    <property type="match status" value="1"/>
</dbReference>
<dbReference type="RefSeq" id="WP_099246423.1">
    <property type="nucleotide sequence ID" value="NZ_FXXP01000002.1"/>
</dbReference>
<gene>
    <name evidence="9" type="primary">phrB</name>
    <name evidence="9" type="ORF">TRP8649_02936</name>
</gene>
<evidence type="ECO:0000256" key="7">
    <source>
        <dbReference type="RuleBase" id="RU004182"/>
    </source>
</evidence>
<dbReference type="PROSITE" id="PS51645">
    <property type="entry name" value="PHR_CRY_ALPHA_BETA"/>
    <property type="match status" value="1"/>
</dbReference>
<keyword evidence="10" id="KW-1185">Reference proteome</keyword>
<dbReference type="Gene3D" id="3.40.50.620">
    <property type="entry name" value="HUPs"/>
    <property type="match status" value="1"/>
</dbReference>
<dbReference type="Pfam" id="PF00875">
    <property type="entry name" value="DNA_photolyase"/>
    <property type="match status" value="1"/>
</dbReference>
<keyword evidence="4 7" id="KW-0157">Chromophore</keyword>
<dbReference type="GO" id="GO:0003677">
    <property type="term" value="F:DNA binding"/>
    <property type="evidence" value="ECO:0007669"/>
    <property type="project" value="TreeGrafter"/>
</dbReference>
<dbReference type="InterPro" id="IPR014729">
    <property type="entry name" value="Rossmann-like_a/b/a_fold"/>
</dbReference>
<accession>A0A238JDP8</accession>
<dbReference type="InterPro" id="IPR002081">
    <property type="entry name" value="Cryptochrome/DNA_photolyase_1"/>
</dbReference>
<name>A0A238JDP8_9RHOB</name>
<dbReference type="InterPro" id="IPR005101">
    <property type="entry name" value="Cryptochr/Photolyase_FAD-bd"/>
</dbReference>
<feature type="site" description="Electron transfer via tryptophanyl radical" evidence="6">
    <location>
        <position position="384"/>
    </location>
</feature>
<dbReference type="Pfam" id="PF03441">
    <property type="entry name" value="FAD_binding_7"/>
    <property type="match status" value="1"/>
</dbReference>
<feature type="site" description="Electron transfer via tryptophanyl radical" evidence="6">
    <location>
        <position position="361"/>
    </location>
</feature>
<evidence type="ECO:0000313" key="9">
    <source>
        <dbReference type="EMBL" id="SMX28810.1"/>
    </source>
</evidence>
<organism evidence="9 10">
    <name type="scientific">Pelagimonas phthalicica</name>
    <dbReference type="NCBI Taxonomy" id="1037362"/>
    <lineage>
        <taxon>Bacteria</taxon>
        <taxon>Pseudomonadati</taxon>
        <taxon>Pseudomonadota</taxon>
        <taxon>Alphaproteobacteria</taxon>
        <taxon>Rhodobacterales</taxon>
        <taxon>Roseobacteraceae</taxon>
        <taxon>Pelagimonas</taxon>
    </lineage>
</organism>
<dbReference type="EC" id="4.1.99.3" evidence="9"/>
<protein>
    <submittedName>
        <fullName evidence="9">Deoxyribodipyrimidine photo-lyase</fullName>
        <ecNumber evidence="9">4.1.99.3</ecNumber>
    </submittedName>
</protein>
<dbReference type="Proteomes" id="UP000225972">
    <property type="component" value="Unassembled WGS sequence"/>
</dbReference>
<evidence type="ECO:0000313" key="10">
    <source>
        <dbReference type="Proteomes" id="UP000225972"/>
    </source>
</evidence>
<reference evidence="10" key="1">
    <citation type="submission" date="2017-05" db="EMBL/GenBank/DDBJ databases">
        <authorList>
            <person name="Rodrigo-Torres L."/>
            <person name="Arahal R. D."/>
            <person name="Lucena T."/>
        </authorList>
    </citation>
    <scope>NUCLEOTIDE SEQUENCE [LARGE SCALE GENOMIC DNA]</scope>
    <source>
        <strain evidence="10">CECT 8649</strain>
    </source>
</reference>
<dbReference type="PRINTS" id="PR00147">
    <property type="entry name" value="DNAPHOTLYASE"/>
</dbReference>
<dbReference type="Gene3D" id="1.10.579.10">
    <property type="entry name" value="DNA Cyclobutane Dipyrimidine Photolyase, subunit A, domain 3"/>
    <property type="match status" value="1"/>
</dbReference>
<dbReference type="GO" id="GO:0003904">
    <property type="term" value="F:deoxyribodipyrimidine photo-lyase activity"/>
    <property type="evidence" value="ECO:0007669"/>
    <property type="project" value="UniProtKB-EC"/>
</dbReference>
<evidence type="ECO:0000259" key="8">
    <source>
        <dbReference type="PROSITE" id="PS51645"/>
    </source>
</evidence>
<keyword evidence="2 5" id="KW-0285">Flavoprotein</keyword>
<evidence type="ECO:0000256" key="1">
    <source>
        <dbReference type="ARBA" id="ARBA00001932"/>
    </source>
</evidence>
<evidence type="ECO:0000256" key="3">
    <source>
        <dbReference type="ARBA" id="ARBA00022827"/>
    </source>
</evidence>
<evidence type="ECO:0000256" key="6">
    <source>
        <dbReference type="PIRSR" id="PIRSR602081-2"/>
    </source>
</evidence>
<dbReference type="PANTHER" id="PTHR11455:SF9">
    <property type="entry name" value="CRYPTOCHROME CIRCADIAN CLOCK 5 ISOFORM X1"/>
    <property type="match status" value="1"/>
</dbReference>
<dbReference type="GO" id="GO:0071949">
    <property type="term" value="F:FAD binding"/>
    <property type="evidence" value="ECO:0007669"/>
    <property type="project" value="TreeGrafter"/>
</dbReference>